<comment type="subcellular location">
    <subcellularLocation>
        <location evidence="1">Virion</location>
    </subcellularLocation>
</comment>
<evidence type="ECO:0000256" key="5">
    <source>
        <dbReference type="SAM" id="MobiDB-lite"/>
    </source>
</evidence>
<feature type="compositionally biased region" description="Low complexity" evidence="5">
    <location>
        <begin position="317"/>
        <end position="332"/>
    </location>
</feature>
<dbReference type="InterPro" id="IPR024455">
    <property type="entry name" value="Phage_capsid"/>
</dbReference>
<accession>A0ABS6IZH1</accession>
<keyword evidence="4" id="KW-0378">Hydrolase</keyword>
<evidence type="ECO:0000313" key="8">
    <source>
        <dbReference type="EMBL" id="MBU9695505.1"/>
    </source>
</evidence>
<feature type="domain" description="Prohead serine protease" evidence="6">
    <location>
        <begin position="24"/>
        <end position="180"/>
    </location>
</feature>
<dbReference type="Proteomes" id="UP001196248">
    <property type="component" value="Unassembled WGS sequence"/>
</dbReference>
<feature type="compositionally biased region" description="Polar residues" evidence="5">
    <location>
        <begin position="237"/>
        <end position="249"/>
    </location>
</feature>
<dbReference type="EMBL" id="JAHPJJ010000013">
    <property type="protein sequence ID" value="MBU9695505.1"/>
    <property type="molecule type" value="Genomic_DNA"/>
</dbReference>
<dbReference type="InterPro" id="IPR054613">
    <property type="entry name" value="Peptidase_S78_dom"/>
</dbReference>
<dbReference type="Pfam" id="PF05065">
    <property type="entry name" value="Phage_capsid"/>
    <property type="match status" value="1"/>
</dbReference>
<evidence type="ECO:0000259" key="6">
    <source>
        <dbReference type="Pfam" id="PF04586"/>
    </source>
</evidence>
<comment type="caution">
    <text evidence="8">The sequence shown here is derived from an EMBL/GenBank/DDBJ whole genome shotgun (WGS) entry which is preliminary data.</text>
</comment>
<proteinExistence type="predicted"/>
<evidence type="ECO:0000256" key="3">
    <source>
        <dbReference type="ARBA" id="ARBA00022670"/>
    </source>
</evidence>
<dbReference type="NCBIfam" id="TIGR01543">
    <property type="entry name" value="proheadase_HK97"/>
    <property type="match status" value="1"/>
</dbReference>
<dbReference type="Pfam" id="PF04586">
    <property type="entry name" value="Peptidase_S78"/>
    <property type="match status" value="1"/>
</dbReference>
<dbReference type="NCBIfam" id="TIGR01554">
    <property type="entry name" value="major_cap_HK97"/>
    <property type="match status" value="1"/>
</dbReference>
<reference evidence="8 9" key="1">
    <citation type="submission" date="2021-06" db="EMBL/GenBank/DDBJ databases">
        <title>Limosilactobacillus angelus sp. nov., isolated from the human vagina.</title>
        <authorList>
            <person name="Chen Y.-S."/>
        </authorList>
    </citation>
    <scope>NUCLEOTIDE SEQUENCE [LARGE SCALE GENOMIC DNA]</scope>
    <source>
        <strain evidence="8 9">P5L02</strain>
    </source>
</reference>
<feature type="compositionally biased region" description="Low complexity" evidence="5">
    <location>
        <begin position="294"/>
        <end position="309"/>
    </location>
</feature>
<feature type="region of interest" description="Disordered" evidence="5">
    <location>
        <begin position="185"/>
        <end position="221"/>
    </location>
</feature>
<organism evidence="8 9">
    <name type="scientific">Limosilactobacillus portuensis</name>
    <dbReference type="NCBI Taxonomy" id="2742601"/>
    <lineage>
        <taxon>Bacteria</taxon>
        <taxon>Bacillati</taxon>
        <taxon>Bacillota</taxon>
        <taxon>Bacilli</taxon>
        <taxon>Lactobacillales</taxon>
        <taxon>Lactobacillaceae</taxon>
        <taxon>Limosilactobacillus</taxon>
    </lineage>
</organism>
<keyword evidence="9" id="KW-1185">Reference proteome</keyword>
<keyword evidence="2" id="KW-1188">Viral release from host cell</keyword>
<evidence type="ECO:0000256" key="1">
    <source>
        <dbReference type="ARBA" id="ARBA00004328"/>
    </source>
</evidence>
<name>A0ABS6IZH1_9LACO</name>
<protein>
    <submittedName>
        <fullName evidence="8">Phage major capsid protein</fullName>
    </submittedName>
</protein>
<feature type="compositionally biased region" description="Low complexity" evidence="5">
    <location>
        <begin position="265"/>
        <end position="287"/>
    </location>
</feature>
<dbReference type="InterPro" id="IPR006433">
    <property type="entry name" value="Prohead_protease"/>
</dbReference>
<feature type="compositionally biased region" description="Low complexity" evidence="5">
    <location>
        <begin position="194"/>
        <end position="220"/>
    </location>
</feature>
<sequence>MTAQTIPKQTNDVRTFVANNLTISRDTTDNIRKVSGYAVTFNQPSKPLPFTEYIRPAAFDGVDFSEVQLLYAHDFDNILARVDSGTLSLKVDDKGLFFVAQIPDTTLGNDVYENIENGNLKGLSFNAQIDQNNGDSWSQTDDGTVIHTINHFSSLNEISLTSIPAYTETSVQVSRDYKEVLEKMENSDNTIERSAASSATSTASSASSTSSSAASTASSAEPTNAQIYAMLKSLNSQMNSGSATPASSVTKRDDDEASSDDVDRSAAPADPGNPTSSSSAKSSATASGDPGDPASSAKSSSTSRSAAPADDTIQRSAEPANNNENGDENNMATKLNDNKESITRDFANFLKTGQVSDSIRRDSNIGLSAGSVIIPETILTPEHEVHQFPRLGSLVRTIKVSTTTGKLPVFQTSTDKLSLHTEFTPSERHAAPEIKPINWDLKTYTGNYAFSQDLISDSSYNWQSELQSRLQELKDNTQDDLIINALTNGVTATKATDLVNDIKTALNVNLKPQDSAAASIILSQSAFNELDQMKDQMGRPLVQPDVTKATGQTILGKTVIVVDDLLFPKAKTGDANIVVTPLQKAVINFQENEITGQFIDSYDIWYKILGIYLREDVVQARQDLITLITSSTATQKAASAPTAPTQK</sequence>
<evidence type="ECO:0000256" key="2">
    <source>
        <dbReference type="ARBA" id="ARBA00022612"/>
    </source>
</evidence>
<evidence type="ECO:0000256" key="4">
    <source>
        <dbReference type="ARBA" id="ARBA00022801"/>
    </source>
</evidence>
<feature type="domain" description="Phage capsid-like C-terminal" evidence="7">
    <location>
        <begin position="393"/>
        <end position="591"/>
    </location>
</feature>
<evidence type="ECO:0000313" key="9">
    <source>
        <dbReference type="Proteomes" id="UP001196248"/>
    </source>
</evidence>
<dbReference type="InterPro" id="IPR054612">
    <property type="entry name" value="Phage_capsid-like_C"/>
</dbReference>
<dbReference type="RefSeq" id="WP_216972316.1">
    <property type="nucleotide sequence ID" value="NZ_JAHPJJ010000013.1"/>
</dbReference>
<feature type="region of interest" description="Disordered" evidence="5">
    <location>
        <begin position="237"/>
        <end position="333"/>
    </location>
</feature>
<keyword evidence="3" id="KW-0645">Protease</keyword>
<evidence type="ECO:0000259" key="7">
    <source>
        <dbReference type="Pfam" id="PF05065"/>
    </source>
</evidence>
<gene>
    <name evidence="8" type="ORF">KSL82_06295</name>
</gene>